<dbReference type="NCBIfam" id="TIGR00756">
    <property type="entry name" value="PPR"/>
    <property type="match status" value="12"/>
</dbReference>
<dbReference type="Pfam" id="PF13041">
    <property type="entry name" value="PPR_2"/>
    <property type="match status" value="2"/>
</dbReference>
<gene>
    <name evidence="6" type="ORF">QJS10_CPA01g02975</name>
</gene>
<dbReference type="PROSITE" id="PS51375">
    <property type="entry name" value="PPR"/>
    <property type="match status" value="15"/>
</dbReference>
<feature type="compositionally biased region" description="Polar residues" evidence="4">
    <location>
        <begin position="34"/>
        <end position="43"/>
    </location>
</feature>
<evidence type="ECO:0000256" key="2">
    <source>
        <dbReference type="ARBA" id="ARBA00022737"/>
    </source>
</evidence>
<reference evidence="6" key="2">
    <citation type="submission" date="2023-06" db="EMBL/GenBank/DDBJ databases">
        <authorList>
            <person name="Ma L."/>
            <person name="Liu K.-W."/>
            <person name="Li Z."/>
            <person name="Hsiao Y.-Y."/>
            <person name="Qi Y."/>
            <person name="Fu T."/>
            <person name="Tang G."/>
            <person name="Zhang D."/>
            <person name="Sun W.-H."/>
            <person name="Liu D.-K."/>
            <person name="Li Y."/>
            <person name="Chen G.-Z."/>
            <person name="Liu X.-D."/>
            <person name="Liao X.-Y."/>
            <person name="Jiang Y.-T."/>
            <person name="Yu X."/>
            <person name="Hao Y."/>
            <person name="Huang J."/>
            <person name="Zhao X.-W."/>
            <person name="Ke S."/>
            <person name="Chen Y.-Y."/>
            <person name="Wu W.-L."/>
            <person name="Hsu J.-L."/>
            <person name="Lin Y.-F."/>
            <person name="Huang M.-D."/>
            <person name="Li C.-Y."/>
            <person name="Huang L."/>
            <person name="Wang Z.-W."/>
            <person name="Zhao X."/>
            <person name="Zhong W.-Y."/>
            <person name="Peng D.-H."/>
            <person name="Ahmad S."/>
            <person name="Lan S."/>
            <person name="Zhang J.-S."/>
            <person name="Tsai W.-C."/>
            <person name="Van De Peer Y."/>
            <person name="Liu Z.-J."/>
        </authorList>
    </citation>
    <scope>NUCLEOTIDE SEQUENCE</scope>
    <source>
        <strain evidence="6">CP</strain>
        <tissue evidence="6">Leaves</tissue>
    </source>
</reference>
<dbReference type="InterPro" id="IPR033443">
    <property type="entry name" value="PROP1-like_PPR_dom"/>
</dbReference>
<feature type="repeat" description="PPR" evidence="3">
    <location>
        <begin position="631"/>
        <end position="665"/>
    </location>
</feature>
<dbReference type="AlphaFoldDB" id="A0AAV9FW56"/>
<comment type="similarity">
    <text evidence="1">Belongs to the PPR family. P subfamily.</text>
</comment>
<feature type="repeat" description="PPR" evidence="3">
    <location>
        <begin position="393"/>
        <end position="427"/>
    </location>
</feature>
<dbReference type="Gene3D" id="1.25.40.10">
    <property type="entry name" value="Tetratricopeptide repeat domain"/>
    <property type="match status" value="8"/>
</dbReference>
<feature type="repeat" description="PPR" evidence="3">
    <location>
        <begin position="840"/>
        <end position="874"/>
    </location>
</feature>
<organism evidence="6 7">
    <name type="scientific">Acorus calamus</name>
    <name type="common">Sweet flag</name>
    <dbReference type="NCBI Taxonomy" id="4465"/>
    <lineage>
        <taxon>Eukaryota</taxon>
        <taxon>Viridiplantae</taxon>
        <taxon>Streptophyta</taxon>
        <taxon>Embryophyta</taxon>
        <taxon>Tracheophyta</taxon>
        <taxon>Spermatophyta</taxon>
        <taxon>Magnoliopsida</taxon>
        <taxon>Liliopsida</taxon>
        <taxon>Acoraceae</taxon>
        <taxon>Acorus</taxon>
    </lineage>
</organism>
<dbReference type="Pfam" id="PF13812">
    <property type="entry name" value="PPR_3"/>
    <property type="match status" value="1"/>
</dbReference>
<evidence type="ECO:0000313" key="6">
    <source>
        <dbReference type="EMBL" id="KAK1327247.1"/>
    </source>
</evidence>
<dbReference type="SUPFAM" id="SSF48452">
    <property type="entry name" value="TPR-like"/>
    <property type="match status" value="1"/>
</dbReference>
<feature type="repeat" description="PPR" evidence="3">
    <location>
        <begin position="218"/>
        <end position="252"/>
    </location>
</feature>
<feature type="repeat" description="PPR" evidence="3">
    <location>
        <begin position="910"/>
        <end position="944"/>
    </location>
</feature>
<feature type="repeat" description="PPR" evidence="3">
    <location>
        <begin position="183"/>
        <end position="217"/>
    </location>
</feature>
<accession>A0AAV9FW56</accession>
<evidence type="ECO:0000256" key="3">
    <source>
        <dbReference type="PROSITE-ProRule" id="PRU00708"/>
    </source>
</evidence>
<dbReference type="InterPro" id="IPR011990">
    <property type="entry name" value="TPR-like_helical_dom_sf"/>
</dbReference>
<reference evidence="6" key="1">
    <citation type="journal article" date="2023" name="Nat. Commun.">
        <title>Diploid and tetraploid genomes of Acorus and the evolution of monocots.</title>
        <authorList>
            <person name="Ma L."/>
            <person name="Liu K.W."/>
            <person name="Li Z."/>
            <person name="Hsiao Y.Y."/>
            <person name="Qi Y."/>
            <person name="Fu T."/>
            <person name="Tang G.D."/>
            <person name="Zhang D."/>
            <person name="Sun W.H."/>
            <person name="Liu D.K."/>
            <person name="Li Y."/>
            <person name="Chen G.Z."/>
            <person name="Liu X.D."/>
            <person name="Liao X.Y."/>
            <person name="Jiang Y.T."/>
            <person name="Yu X."/>
            <person name="Hao Y."/>
            <person name="Huang J."/>
            <person name="Zhao X.W."/>
            <person name="Ke S."/>
            <person name="Chen Y.Y."/>
            <person name="Wu W.L."/>
            <person name="Hsu J.L."/>
            <person name="Lin Y.F."/>
            <person name="Huang M.D."/>
            <person name="Li C.Y."/>
            <person name="Huang L."/>
            <person name="Wang Z.W."/>
            <person name="Zhao X."/>
            <person name="Zhong W.Y."/>
            <person name="Peng D.H."/>
            <person name="Ahmad S."/>
            <person name="Lan S."/>
            <person name="Zhang J.S."/>
            <person name="Tsai W.C."/>
            <person name="Van de Peer Y."/>
            <person name="Liu Z.J."/>
        </authorList>
    </citation>
    <scope>NUCLEOTIDE SEQUENCE</scope>
    <source>
        <strain evidence="6">CP</strain>
    </source>
</reference>
<dbReference type="PANTHER" id="PTHR47447:SF24">
    <property type="entry name" value="PENTATRICOPEPTIDE REPEAT-CONTAINING PROTEIN"/>
    <property type="match status" value="1"/>
</dbReference>
<dbReference type="Pfam" id="PF01535">
    <property type="entry name" value="PPR"/>
    <property type="match status" value="5"/>
</dbReference>
<dbReference type="SUPFAM" id="SSF81901">
    <property type="entry name" value="HCP-like"/>
    <property type="match status" value="1"/>
</dbReference>
<keyword evidence="2" id="KW-0677">Repeat</keyword>
<feature type="repeat" description="PPR" evidence="3">
    <location>
        <begin position="358"/>
        <end position="392"/>
    </location>
</feature>
<feature type="repeat" description="PPR" evidence="3">
    <location>
        <begin position="735"/>
        <end position="769"/>
    </location>
</feature>
<feature type="repeat" description="PPR" evidence="3">
    <location>
        <begin position="805"/>
        <end position="839"/>
    </location>
</feature>
<feature type="repeat" description="PPR" evidence="3">
    <location>
        <begin position="323"/>
        <end position="357"/>
    </location>
</feature>
<feature type="repeat" description="PPR" evidence="3">
    <location>
        <begin position="875"/>
        <end position="909"/>
    </location>
</feature>
<feature type="compositionally biased region" description="Basic residues" evidence="4">
    <location>
        <begin position="21"/>
        <end position="31"/>
    </location>
</feature>
<evidence type="ECO:0000256" key="1">
    <source>
        <dbReference type="ARBA" id="ARBA00007626"/>
    </source>
</evidence>
<dbReference type="EMBL" id="JAUJYO010000001">
    <property type="protein sequence ID" value="KAK1327247.1"/>
    <property type="molecule type" value="Genomic_DNA"/>
</dbReference>
<feature type="repeat" description="PPR" evidence="3">
    <location>
        <begin position="288"/>
        <end position="322"/>
    </location>
</feature>
<dbReference type="Pfam" id="PF17177">
    <property type="entry name" value="PPR_long"/>
    <property type="match status" value="1"/>
</dbReference>
<evidence type="ECO:0000313" key="7">
    <source>
        <dbReference type="Proteomes" id="UP001180020"/>
    </source>
</evidence>
<feature type="domain" description="PROP1-like PPR" evidence="5">
    <location>
        <begin position="258"/>
        <end position="409"/>
    </location>
</feature>
<protein>
    <submittedName>
        <fullName evidence="6">Pentatricopeptide repeat-containing protein</fullName>
    </submittedName>
</protein>
<sequence>MDSIKTAFLSPLPPPPLQNPNRRRKPLKPLRIRASSSSWTLSDGNGGGSKPYRGKPRKRPLSDDDARRIIKSKAEYLSCLRRNQGCQAQTPKWIRRTPEQMVRYITDDRDGHMYGKHVIAAIKTVRSLSGRAEGEYDMREVMGSFVMKLTFREMCVVLKEQKGWRQVRDFFSWMKLQLCYRPSVIVYTIVLRMYGQVGKIKLAEEMFLEMLEVGCEPDEVACGTMLCAYARWGRHKDLMMFYSAVRRREILPSVAVFNFMLSSFQKKKLHGDVIELWKEMLNAGVKPNRFTYTVAISSLVREELMEEALHTFYEMKKSRFVPEEATYSLLISLTAKNGNHDEAIQLYEDMRLQDIVPSNYTCASLLSLYYKIGDYSKALSLFMEMEANKVIPDEAIYGILVRIYGKLGLYEDAQRTFDEVESLGLLKDERTYMAMAQVHMHCKNNERALHLLELMKSRNVELSRFAYIALLQCHAANDDVASAEDAFQRLFKTGIPDAASCNDMLSLYVRVGLQEKAKAFIVQVRKDGVQFDEILFRTAINVYSKEGMISDAEKLVEEMENVGLNVDKFIKTSLMAMYAQSGGLKRAEDLFTTLEKPDSTALSVMICLYLSTESDVDTKRTLKLLLETSGGLSVASQLINKFAREGDVSKARLLYDHMVEQGHTPEEVAVASLISLYGRTHQLGEAQRILGELSDSPKFGSQIYRSLIESYIKCDEVVEARNLQKEMVGQGHPQDAVTVSMLVNALTRHGKYKDAEDIIHESFEDDVELDTIAYNTYIKAMLEAGKLHLAASIYTRMLSSGVPPSIQTYNTMISVYGRGGKLDKAVEIFNTAQSLGVLIDEKAYTNMISYYGKAGKSQEASLLFNRMKEEGIRPGKISYDTMVNVYAKVGSHTEAEKLFQDMQRDGHFPDSFTYLSLIRAYIESKNYPKAEEIITEMEGEGICPSAHYNLLILSLAKAGLVMEAGRIYIKMKQMGLSPDLPSCRNLMRAYMDYRLIDEGISLFEQINGTMKPDSFVLSAAVHLYESANKKREAGEVLDLINKEGVMFLSNLRVGTKVQGDRAYVNMKSKPM</sequence>
<feature type="region of interest" description="Disordered" evidence="4">
    <location>
        <begin position="1"/>
        <end position="65"/>
    </location>
</feature>
<name>A0AAV9FW56_ACOCL</name>
<feature type="repeat" description="PPR" evidence="3">
    <location>
        <begin position="770"/>
        <end position="804"/>
    </location>
</feature>
<keyword evidence="7" id="KW-1185">Reference proteome</keyword>
<dbReference type="PANTHER" id="PTHR47447">
    <property type="entry name" value="OS03G0856100 PROTEIN"/>
    <property type="match status" value="1"/>
</dbReference>
<feature type="repeat" description="PPR" evidence="3">
    <location>
        <begin position="532"/>
        <end position="566"/>
    </location>
</feature>
<evidence type="ECO:0000256" key="4">
    <source>
        <dbReference type="SAM" id="MobiDB-lite"/>
    </source>
</evidence>
<dbReference type="Proteomes" id="UP001180020">
    <property type="component" value="Unassembled WGS sequence"/>
</dbReference>
<proteinExistence type="inferred from homology"/>
<feature type="repeat" description="PPR" evidence="3">
    <location>
        <begin position="253"/>
        <end position="287"/>
    </location>
</feature>
<evidence type="ECO:0000259" key="5">
    <source>
        <dbReference type="Pfam" id="PF17177"/>
    </source>
</evidence>
<comment type="caution">
    <text evidence="6">The sequence shown here is derived from an EMBL/GenBank/DDBJ whole genome shotgun (WGS) entry which is preliminary data.</text>
</comment>
<dbReference type="InterPro" id="IPR002885">
    <property type="entry name" value="PPR_rpt"/>
</dbReference>